<dbReference type="PANTHER" id="PTHR43401:SF3">
    <property type="entry name" value="L-GALACTONATE-5-DEHYDROGENASE"/>
    <property type="match status" value="1"/>
</dbReference>
<dbReference type="InterPro" id="IPR013154">
    <property type="entry name" value="ADH-like_N"/>
</dbReference>
<feature type="transmembrane region" description="Helical" evidence="2">
    <location>
        <begin position="248"/>
        <end position="267"/>
    </location>
</feature>
<name>A0A0C1L348_9BACT</name>
<dbReference type="AlphaFoldDB" id="A0A0C1L348"/>
<keyword evidence="2" id="KW-0472">Membrane</keyword>
<evidence type="ECO:0000259" key="4">
    <source>
        <dbReference type="Pfam" id="PF08240"/>
    </source>
</evidence>
<comment type="caution">
    <text evidence="5">The sequence shown here is derived from an EMBL/GenBank/DDBJ whole genome shotgun (WGS) entry which is preliminary data.</text>
</comment>
<dbReference type="Proteomes" id="UP000031408">
    <property type="component" value="Unassembled WGS sequence"/>
</dbReference>
<feature type="domain" description="Alcohol dehydrogenase-like N-terminal" evidence="4">
    <location>
        <begin position="24"/>
        <end position="131"/>
    </location>
</feature>
<dbReference type="PANTHER" id="PTHR43401">
    <property type="entry name" value="L-THREONINE 3-DEHYDROGENASE"/>
    <property type="match status" value="1"/>
</dbReference>
<dbReference type="OrthoDB" id="9787435at2"/>
<evidence type="ECO:0000256" key="1">
    <source>
        <dbReference type="ARBA" id="ARBA00023002"/>
    </source>
</evidence>
<evidence type="ECO:0000256" key="2">
    <source>
        <dbReference type="SAM" id="Phobius"/>
    </source>
</evidence>
<dbReference type="InterPro" id="IPR050129">
    <property type="entry name" value="Zn_alcohol_dh"/>
</dbReference>
<proteinExistence type="predicted"/>
<evidence type="ECO:0000259" key="3">
    <source>
        <dbReference type="Pfam" id="PF00107"/>
    </source>
</evidence>
<keyword evidence="2" id="KW-0812">Transmembrane</keyword>
<dbReference type="RefSeq" id="WP_039140523.1">
    <property type="nucleotide sequence ID" value="NZ_JSVC01000015.1"/>
</dbReference>
<dbReference type="GO" id="GO:0016491">
    <property type="term" value="F:oxidoreductase activity"/>
    <property type="evidence" value="ECO:0007669"/>
    <property type="project" value="UniProtKB-KW"/>
</dbReference>
<dbReference type="Gene3D" id="3.90.180.10">
    <property type="entry name" value="Medium-chain alcohol dehydrogenases, catalytic domain"/>
    <property type="match status" value="1"/>
</dbReference>
<evidence type="ECO:0000313" key="5">
    <source>
        <dbReference type="EMBL" id="KIC94011.1"/>
    </source>
</evidence>
<dbReference type="EMBL" id="JSVC01000015">
    <property type="protein sequence ID" value="KIC94011.1"/>
    <property type="molecule type" value="Genomic_DNA"/>
</dbReference>
<dbReference type="Pfam" id="PF00107">
    <property type="entry name" value="ADH_zinc_N"/>
    <property type="match status" value="1"/>
</dbReference>
<dbReference type="SUPFAM" id="SSF50129">
    <property type="entry name" value="GroES-like"/>
    <property type="match status" value="1"/>
</dbReference>
<reference evidence="5 6" key="1">
    <citation type="submission" date="2014-11" db="EMBL/GenBank/DDBJ databases">
        <title>Genome sequence of Flavihumibacter solisilvae 3-3.</title>
        <authorList>
            <person name="Zhou G."/>
            <person name="Li M."/>
            <person name="Wang G."/>
        </authorList>
    </citation>
    <scope>NUCLEOTIDE SEQUENCE [LARGE SCALE GENOMIC DNA]</scope>
    <source>
        <strain evidence="5 6">3-3</strain>
    </source>
</reference>
<keyword evidence="2" id="KW-1133">Transmembrane helix</keyword>
<keyword evidence="1" id="KW-0560">Oxidoreductase</keyword>
<gene>
    <name evidence="5" type="ORF">OI18_13390</name>
</gene>
<protein>
    <submittedName>
        <fullName evidence="5">L-iditol 2-dehydrogenase</fullName>
    </submittedName>
</protein>
<dbReference type="SUPFAM" id="SSF51735">
    <property type="entry name" value="NAD(P)-binding Rossmann-fold domains"/>
    <property type="match status" value="1"/>
</dbReference>
<keyword evidence="6" id="KW-1185">Reference proteome</keyword>
<dbReference type="CDD" id="cd08261">
    <property type="entry name" value="Zn_ADH7"/>
    <property type="match status" value="1"/>
</dbReference>
<dbReference type="InterPro" id="IPR013149">
    <property type="entry name" value="ADH-like_C"/>
</dbReference>
<sequence>MKAIILQEPGKFEIVTKPAPASPGPGEVLLKIRNISICGTDLHAFEGKQPFFTYPRILGHEVAAQVVAVGEEVSGIQPGDSCTIEPYRNLVIDQAVLRGKTNCGSKLTVFGVHEDGAMQEYIIFPASHVHLTNDLPAEQVSLVEPFAIGSHAVERAELKPNDTVLVIGAGPIGLGIIALARLHGVKIVVLDMVASRLAFAGKKFPGVATILAGNEVIEQLEQVFNGDLPTVIFDATGNKSSMQESFNLIAAGGTIVFVGLFTGEIVFDDPNFHRKEITLKASRNARAADFRKVINLMKSGLLDTEGFITHRLQADDLVRDFEKLFVKEEQVIKAVVSF</sequence>
<dbReference type="STRING" id="1349421.OI18_13390"/>
<dbReference type="Pfam" id="PF08240">
    <property type="entry name" value="ADH_N"/>
    <property type="match status" value="1"/>
</dbReference>
<accession>A0A0C1L348</accession>
<organism evidence="5 6">
    <name type="scientific">Flavihumibacter solisilvae</name>
    <dbReference type="NCBI Taxonomy" id="1349421"/>
    <lineage>
        <taxon>Bacteria</taxon>
        <taxon>Pseudomonadati</taxon>
        <taxon>Bacteroidota</taxon>
        <taxon>Chitinophagia</taxon>
        <taxon>Chitinophagales</taxon>
        <taxon>Chitinophagaceae</taxon>
        <taxon>Flavihumibacter</taxon>
    </lineage>
</organism>
<dbReference type="InterPro" id="IPR036291">
    <property type="entry name" value="NAD(P)-bd_dom_sf"/>
</dbReference>
<dbReference type="Gene3D" id="3.40.50.720">
    <property type="entry name" value="NAD(P)-binding Rossmann-like Domain"/>
    <property type="match status" value="1"/>
</dbReference>
<dbReference type="InterPro" id="IPR011032">
    <property type="entry name" value="GroES-like_sf"/>
</dbReference>
<evidence type="ECO:0000313" key="6">
    <source>
        <dbReference type="Proteomes" id="UP000031408"/>
    </source>
</evidence>
<feature type="domain" description="Alcohol dehydrogenase-like C-terminal" evidence="3">
    <location>
        <begin position="171"/>
        <end position="298"/>
    </location>
</feature>